<sequence length="110" mass="12580">MTVIDEEAFVMLMTFMCVVTIYAAWLRLFTVRRLRKRVDRLVDERLSRTAEPSQAQQTAPVPQTDVAEFARVQQRVAVLERIITDGGLQTAAQIDALRSPGERLAYEQVR</sequence>
<dbReference type="RefSeq" id="WP_264881078.1">
    <property type="nucleotide sequence ID" value="NZ_JAPDOB010000001.1"/>
</dbReference>
<proteinExistence type="predicted"/>
<evidence type="ECO:0000256" key="1">
    <source>
        <dbReference type="SAM" id="Phobius"/>
    </source>
</evidence>
<protein>
    <submittedName>
        <fullName evidence="2">Uncharacterized protein</fullName>
    </submittedName>
</protein>
<feature type="transmembrane region" description="Helical" evidence="1">
    <location>
        <begin position="12"/>
        <end position="30"/>
    </location>
</feature>
<name>A0ABT3JD71_9SPHN</name>
<comment type="caution">
    <text evidence="2">The sequence shown here is derived from an EMBL/GenBank/DDBJ whole genome shotgun (WGS) entry which is preliminary data.</text>
</comment>
<reference evidence="2 3" key="1">
    <citation type="submission" date="2022-10" db="EMBL/GenBank/DDBJ databases">
        <title>Sphingomonas sp.</title>
        <authorList>
            <person name="Jin C."/>
        </authorList>
    </citation>
    <scope>NUCLEOTIDE SEQUENCE [LARGE SCALE GENOMIC DNA]</scope>
    <source>
        <strain evidence="2 3">BN140010</strain>
    </source>
</reference>
<keyword evidence="1" id="KW-0812">Transmembrane</keyword>
<gene>
    <name evidence="2" type="ORF">OMW55_04260</name>
</gene>
<dbReference type="Proteomes" id="UP001526246">
    <property type="component" value="Unassembled WGS sequence"/>
</dbReference>
<keyword evidence="1" id="KW-0472">Membrane</keyword>
<organism evidence="2 3">
    <name type="scientific">Sphingomonas arvum</name>
    <dbReference type="NCBI Taxonomy" id="2992113"/>
    <lineage>
        <taxon>Bacteria</taxon>
        <taxon>Pseudomonadati</taxon>
        <taxon>Pseudomonadota</taxon>
        <taxon>Alphaproteobacteria</taxon>
        <taxon>Sphingomonadales</taxon>
        <taxon>Sphingomonadaceae</taxon>
        <taxon>Sphingomonas</taxon>
    </lineage>
</organism>
<dbReference type="EMBL" id="JAPDOB010000001">
    <property type="protein sequence ID" value="MCW3797017.1"/>
    <property type="molecule type" value="Genomic_DNA"/>
</dbReference>
<evidence type="ECO:0000313" key="3">
    <source>
        <dbReference type="Proteomes" id="UP001526246"/>
    </source>
</evidence>
<evidence type="ECO:0000313" key="2">
    <source>
        <dbReference type="EMBL" id="MCW3797017.1"/>
    </source>
</evidence>
<keyword evidence="3" id="KW-1185">Reference proteome</keyword>
<accession>A0ABT3JD71</accession>
<keyword evidence="1" id="KW-1133">Transmembrane helix</keyword>